<dbReference type="Gene3D" id="2.170.130.10">
    <property type="entry name" value="TonB-dependent receptor, plug domain"/>
    <property type="match status" value="1"/>
</dbReference>
<keyword evidence="3 8" id="KW-1134">Transmembrane beta strand</keyword>
<evidence type="ECO:0000256" key="2">
    <source>
        <dbReference type="ARBA" id="ARBA00022448"/>
    </source>
</evidence>
<evidence type="ECO:0000256" key="6">
    <source>
        <dbReference type="ARBA" id="ARBA00023136"/>
    </source>
</evidence>
<dbReference type="OrthoDB" id="9795928at2"/>
<evidence type="ECO:0000313" key="14">
    <source>
        <dbReference type="EMBL" id="KCZ92818.1"/>
    </source>
</evidence>
<feature type="compositionally biased region" description="Acidic residues" evidence="10">
    <location>
        <begin position="285"/>
        <end position="298"/>
    </location>
</feature>
<dbReference type="Pfam" id="PF07715">
    <property type="entry name" value="Plug"/>
    <property type="match status" value="1"/>
</dbReference>
<keyword evidence="7 8" id="KW-0998">Cell outer membrane</keyword>
<dbReference type="Proteomes" id="UP000025171">
    <property type="component" value="Unassembled WGS sequence"/>
</dbReference>
<dbReference type="GO" id="GO:0015344">
    <property type="term" value="F:siderophore uptake transmembrane transporter activity"/>
    <property type="evidence" value="ECO:0007669"/>
    <property type="project" value="TreeGrafter"/>
</dbReference>
<evidence type="ECO:0000256" key="7">
    <source>
        <dbReference type="ARBA" id="ARBA00023237"/>
    </source>
</evidence>
<reference evidence="14 15" key="1">
    <citation type="journal article" date="2014" name="Antonie Van Leeuwenhoek">
        <title>Hyphomonas beringensis sp. nov. and Hyphomonas chukchiensis sp. nov., isolated from surface seawater of the Bering Sea and Chukchi Sea.</title>
        <authorList>
            <person name="Li C."/>
            <person name="Lai Q."/>
            <person name="Li G."/>
            <person name="Dong C."/>
            <person name="Wang J."/>
            <person name="Liao Y."/>
            <person name="Shao Z."/>
        </authorList>
    </citation>
    <scope>NUCLEOTIDE SEQUENCE [LARGE SCALE GENOMIC DNA]</scope>
    <source>
        <strain evidence="14 15">MHS-2</strain>
    </source>
</reference>
<dbReference type="Gene3D" id="2.40.170.20">
    <property type="entry name" value="TonB-dependent receptor, beta-barrel domain"/>
    <property type="match status" value="1"/>
</dbReference>
<dbReference type="InterPro" id="IPR037066">
    <property type="entry name" value="Plug_dom_sf"/>
</dbReference>
<dbReference type="eggNOG" id="COG4771">
    <property type="taxonomic scope" value="Bacteria"/>
</dbReference>
<evidence type="ECO:0000256" key="10">
    <source>
        <dbReference type="SAM" id="MobiDB-lite"/>
    </source>
</evidence>
<sequence length="691" mass="73459">MKYLLLAVAAAPLLSGIASAETEDAVKREAPVIVTLPGPQRSAGELVSNVGALDRNAIVANLSATLGDTLDSQPGVASTAFGQGASRPILRGLGAERVQVLTNGIGVIDVSAASPDHQVAADGIDAQKVEILRGPAALVYGGQAIGGVVNVIDGLIVEDLPQRPFSGEAYAASNSVNDGTEGGVRVQAVTGPLVLTLTASQRNFDDYDFPGMAESDRLHALEEAGEGEEHEEEAHASGTMENSFVDTNTYAGGLSWIGENAFIGVAVRRAESQYGLPGSSHDHEHEEEEHDGAEEHEEDLPFIDMEQTRYDLRGGISVNRGFLTDLTVSASKVDYTHTEFEGPGEPGTVFESDGFEGRIEAGHVLGPLEGEFGIQYADTSLDAIGDEAFITPTDTTSVGVFLYETKDWDNGFGIEGGIRAEQVDLDNRDNGSVSFDLFSASAGVHRHWASGWFVGAQASWAERAPNSSELFADGPHLATVQYEVGDVTLGKERGLNLEGTARWENETMSVGVNLFVTDFADFIYLTPTGAELDDLPVFAFSQQDAQFTGGEAFAEYQLLGGPLKADWKFDAGLDFVSAEFDDGSDVPYIPPVTLNAGAEADWGALALGAKLTWAGDQDSPGTGLLETDGYVTADLHANFDIARYGFGRQGTKLFLEARNVTDEEVRPATSVLKDIVPLPGRNIRAGIRFLF</sequence>
<dbReference type="GO" id="GO:0009279">
    <property type="term" value="C:cell outer membrane"/>
    <property type="evidence" value="ECO:0007669"/>
    <property type="project" value="UniProtKB-SubCell"/>
</dbReference>
<dbReference type="GO" id="GO:0044718">
    <property type="term" value="P:siderophore transmembrane transport"/>
    <property type="evidence" value="ECO:0007669"/>
    <property type="project" value="TreeGrafter"/>
</dbReference>
<dbReference type="PANTHER" id="PTHR30069">
    <property type="entry name" value="TONB-DEPENDENT OUTER MEMBRANE RECEPTOR"/>
    <property type="match status" value="1"/>
</dbReference>
<comment type="caution">
    <text evidence="14">The sequence shown here is derived from an EMBL/GenBank/DDBJ whole genome shotgun (WGS) entry which is preliminary data.</text>
</comment>
<dbReference type="PROSITE" id="PS52016">
    <property type="entry name" value="TONB_DEPENDENT_REC_3"/>
    <property type="match status" value="1"/>
</dbReference>
<dbReference type="STRING" id="1280950.HJO_07682"/>
<keyword evidence="11" id="KW-0732">Signal</keyword>
<dbReference type="Pfam" id="PF00593">
    <property type="entry name" value="TonB_dep_Rec_b-barrel"/>
    <property type="match status" value="1"/>
</dbReference>
<organism evidence="14 15">
    <name type="scientific">Hyphomonas johnsonii MHS-2</name>
    <dbReference type="NCBI Taxonomy" id="1280950"/>
    <lineage>
        <taxon>Bacteria</taxon>
        <taxon>Pseudomonadati</taxon>
        <taxon>Pseudomonadota</taxon>
        <taxon>Alphaproteobacteria</taxon>
        <taxon>Hyphomonadales</taxon>
        <taxon>Hyphomonadaceae</taxon>
        <taxon>Hyphomonas</taxon>
    </lineage>
</organism>
<dbReference type="AlphaFoldDB" id="A0A059FQS5"/>
<dbReference type="SUPFAM" id="SSF56935">
    <property type="entry name" value="Porins"/>
    <property type="match status" value="1"/>
</dbReference>
<evidence type="ECO:0000256" key="5">
    <source>
        <dbReference type="ARBA" id="ARBA00023077"/>
    </source>
</evidence>
<accession>A0A059FQS5</accession>
<dbReference type="InterPro" id="IPR036942">
    <property type="entry name" value="Beta-barrel_TonB_sf"/>
</dbReference>
<feature type="region of interest" description="Disordered" evidence="10">
    <location>
        <begin position="222"/>
        <end position="243"/>
    </location>
</feature>
<evidence type="ECO:0000256" key="1">
    <source>
        <dbReference type="ARBA" id="ARBA00004571"/>
    </source>
</evidence>
<comment type="similarity">
    <text evidence="8 9">Belongs to the TonB-dependent receptor family.</text>
</comment>
<dbReference type="InterPro" id="IPR012910">
    <property type="entry name" value="Plug_dom"/>
</dbReference>
<feature type="domain" description="TonB-dependent receptor-like beta-barrel" evidence="12">
    <location>
        <begin position="334"/>
        <end position="660"/>
    </location>
</feature>
<feature type="region of interest" description="Disordered" evidence="10">
    <location>
        <begin position="274"/>
        <end position="298"/>
    </location>
</feature>
<evidence type="ECO:0000256" key="9">
    <source>
        <dbReference type="RuleBase" id="RU003357"/>
    </source>
</evidence>
<dbReference type="InterPro" id="IPR000531">
    <property type="entry name" value="Beta-barrel_TonB"/>
</dbReference>
<evidence type="ECO:0000256" key="8">
    <source>
        <dbReference type="PROSITE-ProRule" id="PRU01360"/>
    </source>
</evidence>
<name>A0A059FQS5_9PROT</name>
<feature type="domain" description="TonB-dependent receptor plug" evidence="13">
    <location>
        <begin position="48"/>
        <end position="148"/>
    </location>
</feature>
<dbReference type="EMBL" id="ARYK01000003">
    <property type="protein sequence ID" value="KCZ92818.1"/>
    <property type="molecule type" value="Genomic_DNA"/>
</dbReference>
<evidence type="ECO:0000313" key="15">
    <source>
        <dbReference type="Proteomes" id="UP000025171"/>
    </source>
</evidence>
<feature type="signal peptide" evidence="11">
    <location>
        <begin position="1"/>
        <end position="20"/>
    </location>
</feature>
<evidence type="ECO:0000256" key="11">
    <source>
        <dbReference type="SAM" id="SignalP"/>
    </source>
</evidence>
<keyword evidence="15" id="KW-1185">Reference proteome</keyword>
<keyword evidence="5 9" id="KW-0798">TonB box</keyword>
<evidence type="ECO:0000259" key="13">
    <source>
        <dbReference type="Pfam" id="PF07715"/>
    </source>
</evidence>
<proteinExistence type="inferred from homology"/>
<dbReference type="InterPro" id="IPR039426">
    <property type="entry name" value="TonB-dep_rcpt-like"/>
</dbReference>
<keyword evidence="4 8" id="KW-0812">Transmembrane</keyword>
<evidence type="ECO:0000256" key="4">
    <source>
        <dbReference type="ARBA" id="ARBA00022692"/>
    </source>
</evidence>
<dbReference type="PATRIC" id="fig|1280950.3.peg.1540"/>
<keyword evidence="14" id="KW-0675">Receptor</keyword>
<dbReference type="PANTHER" id="PTHR30069:SF40">
    <property type="entry name" value="TONB-DEPENDENT RECEPTOR NMB0964-RELATED"/>
    <property type="match status" value="1"/>
</dbReference>
<feature type="chain" id="PRO_5001573290" evidence="11">
    <location>
        <begin position="21"/>
        <end position="691"/>
    </location>
</feature>
<dbReference type="eggNOG" id="COG1629">
    <property type="taxonomic scope" value="Bacteria"/>
</dbReference>
<comment type="subcellular location">
    <subcellularLocation>
        <location evidence="1 8">Cell outer membrane</location>
        <topology evidence="1 8">Multi-pass membrane protein</topology>
    </subcellularLocation>
</comment>
<keyword evidence="2 8" id="KW-0813">Transport</keyword>
<dbReference type="RefSeq" id="WP_035615709.1">
    <property type="nucleotide sequence ID" value="NZ_ARYK01000003.1"/>
</dbReference>
<gene>
    <name evidence="14" type="ORF">HJO_07682</name>
</gene>
<evidence type="ECO:0000259" key="12">
    <source>
        <dbReference type="Pfam" id="PF00593"/>
    </source>
</evidence>
<evidence type="ECO:0000256" key="3">
    <source>
        <dbReference type="ARBA" id="ARBA00022452"/>
    </source>
</evidence>
<keyword evidence="6 8" id="KW-0472">Membrane</keyword>
<protein>
    <submittedName>
        <fullName evidence="14">TonB-dependent receptor</fullName>
    </submittedName>
</protein>